<evidence type="ECO:0000313" key="3">
    <source>
        <dbReference type="Proteomes" id="UP001295444"/>
    </source>
</evidence>
<organism evidence="2 3">
    <name type="scientific">Pelobates cultripes</name>
    <name type="common">Western spadefoot toad</name>
    <dbReference type="NCBI Taxonomy" id="61616"/>
    <lineage>
        <taxon>Eukaryota</taxon>
        <taxon>Metazoa</taxon>
        <taxon>Chordata</taxon>
        <taxon>Craniata</taxon>
        <taxon>Vertebrata</taxon>
        <taxon>Euteleostomi</taxon>
        <taxon>Amphibia</taxon>
        <taxon>Batrachia</taxon>
        <taxon>Anura</taxon>
        <taxon>Pelobatoidea</taxon>
        <taxon>Pelobatidae</taxon>
        <taxon>Pelobates</taxon>
    </lineage>
</organism>
<reference evidence="2" key="1">
    <citation type="submission" date="2022-03" db="EMBL/GenBank/DDBJ databases">
        <authorList>
            <person name="Alioto T."/>
            <person name="Alioto T."/>
            <person name="Gomez Garrido J."/>
        </authorList>
    </citation>
    <scope>NUCLEOTIDE SEQUENCE</scope>
</reference>
<proteinExistence type="predicted"/>
<sequence>MAAEPDWHSMEKVTPLRALDAHSGQLWVKFSEQHTYPEARPGMLPVDTEGPMRRSPDWQSGSRGSQAAGWYRHMMPSHTTDCCGPPKAYAHLQITTTNGSYY</sequence>
<protein>
    <submittedName>
        <fullName evidence="2">Uncharacterized protein</fullName>
    </submittedName>
</protein>
<evidence type="ECO:0000256" key="1">
    <source>
        <dbReference type="SAM" id="MobiDB-lite"/>
    </source>
</evidence>
<dbReference type="EMBL" id="OW240913">
    <property type="protein sequence ID" value="CAH2249197.1"/>
    <property type="molecule type" value="Genomic_DNA"/>
</dbReference>
<accession>A0AAD1VS37</accession>
<name>A0AAD1VS37_PELCU</name>
<evidence type="ECO:0000313" key="2">
    <source>
        <dbReference type="EMBL" id="CAH2249197.1"/>
    </source>
</evidence>
<dbReference type="Proteomes" id="UP001295444">
    <property type="component" value="Chromosome 02"/>
</dbReference>
<gene>
    <name evidence="2" type="ORF">PECUL_23A034943</name>
</gene>
<dbReference type="AlphaFoldDB" id="A0AAD1VS37"/>
<keyword evidence="3" id="KW-1185">Reference proteome</keyword>
<feature type="region of interest" description="Disordered" evidence="1">
    <location>
        <begin position="38"/>
        <end position="66"/>
    </location>
</feature>